<feature type="compositionally biased region" description="Polar residues" evidence="1">
    <location>
        <begin position="936"/>
        <end position="945"/>
    </location>
</feature>
<feature type="compositionally biased region" description="Pro residues" evidence="1">
    <location>
        <begin position="1213"/>
        <end position="1229"/>
    </location>
</feature>
<feature type="region of interest" description="Disordered" evidence="1">
    <location>
        <begin position="706"/>
        <end position="839"/>
    </location>
</feature>
<dbReference type="InterPro" id="IPR017884">
    <property type="entry name" value="SANT_dom"/>
</dbReference>
<feature type="compositionally biased region" description="Low complexity" evidence="1">
    <location>
        <begin position="751"/>
        <end position="760"/>
    </location>
</feature>
<dbReference type="SMART" id="SM00717">
    <property type="entry name" value="SANT"/>
    <property type="match status" value="2"/>
</dbReference>
<evidence type="ECO:0000313" key="3">
    <source>
        <dbReference type="EMBL" id="EJU02455.1"/>
    </source>
</evidence>
<reference evidence="3 4" key="1">
    <citation type="journal article" date="2012" name="Science">
        <title>The Paleozoic origin of enzymatic lignin decomposition reconstructed from 31 fungal genomes.</title>
        <authorList>
            <person name="Floudas D."/>
            <person name="Binder M."/>
            <person name="Riley R."/>
            <person name="Barry K."/>
            <person name="Blanchette R.A."/>
            <person name="Henrissat B."/>
            <person name="Martinez A.T."/>
            <person name="Otillar R."/>
            <person name="Spatafora J.W."/>
            <person name="Yadav J.S."/>
            <person name="Aerts A."/>
            <person name="Benoit I."/>
            <person name="Boyd A."/>
            <person name="Carlson A."/>
            <person name="Copeland A."/>
            <person name="Coutinho P.M."/>
            <person name="de Vries R.P."/>
            <person name="Ferreira P."/>
            <person name="Findley K."/>
            <person name="Foster B."/>
            <person name="Gaskell J."/>
            <person name="Glotzer D."/>
            <person name="Gorecki P."/>
            <person name="Heitman J."/>
            <person name="Hesse C."/>
            <person name="Hori C."/>
            <person name="Igarashi K."/>
            <person name="Jurgens J.A."/>
            <person name="Kallen N."/>
            <person name="Kersten P."/>
            <person name="Kohler A."/>
            <person name="Kuees U."/>
            <person name="Kumar T.K.A."/>
            <person name="Kuo A."/>
            <person name="LaButti K."/>
            <person name="Larrondo L.F."/>
            <person name="Lindquist E."/>
            <person name="Ling A."/>
            <person name="Lombard V."/>
            <person name="Lucas S."/>
            <person name="Lundell T."/>
            <person name="Martin R."/>
            <person name="McLaughlin D.J."/>
            <person name="Morgenstern I."/>
            <person name="Morin E."/>
            <person name="Murat C."/>
            <person name="Nagy L.G."/>
            <person name="Nolan M."/>
            <person name="Ohm R.A."/>
            <person name="Patyshakuliyeva A."/>
            <person name="Rokas A."/>
            <person name="Ruiz-Duenas F.J."/>
            <person name="Sabat G."/>
            <person name="Salamov A."/>
            <person name="Samejima M."/>
            <person name="Schmutz J."/>
            <person name="Slot J.C."/>
            <person name="St John F."/>
            <person name="Stenlid J."/>
            <person name="Sun H."/>
            <person name="Sun S."/>
            <person name="Syed K."/>
            <person name="Tsang A."/>
            <person name="Wiebenga A."/>
            <person name="Young D."/>
            <person name="Pisabarro A."/>
            <person name="Eastwood D.C."/>
            <person name="Martin F."/>
            <person name="Cullen D."/>
            <person name="Grigoriev I.V."/>
            <person name="Hibbett D.S."/>
        </authorList>
    </citation>
    <scope>NUCLEOTIDE SEQUENCE [LARGE SCALE GENOMIC DNA]</scope>
    <source>
        <strain evidence="3 4">DJM-731 SS1</strain>
    </source>
</reference>
<feature type="compositionally biased region" description="Basic residues" evidence="1">
    <location>
        <begin position="709"/>
        <end position="723"/>
    </location>
</feature>
<dbReference type="HOGENOM" id="CLU_259506_0_0_1"/>
<feature type="compositionally biased region" description="Polar residues" evidence="1">
    <location>
        <begin position="288"/>
        <end position="300"/>
    </location>
</feature>
<dbReference type="InterPro" id="IPR001005">
    <property type="entry name" value="SANT/Myb"/>
</dbReference>
<dbReference type="GeneID" id="63683516"/>
<dbReference type="GO" id="GO:0006357">
    <property type="term" value="P:regulation of transcription by RNA polymerase II"/>
    <property type="evidence" value="ECO:0007669"/>
    <property type="project" value="TreeGrafter"/>
</dbReference>
<dbReference type="InterPro" id="IPR051571">
    <property type="entry name" value="N-CoR_corepressor"/>
</dbReference>
<evidence type="ECO:0000256" key="1">
    <source>
        <dbReference type="SAM" id="MobiDB-lite"/>
    </source>
</evidence>
<feature type="region of interest" description="Disordered" evidence="1">
    <location>
        <begin position="930"/>
        <end position="975"/>
    </location>
</feature>
<proteinExistence type="predicted"/>
<dbReference type="RefSeq" id="XP_040629349.1">
    <property type="nucleotide sequence ID" value="XM_040768454.1"/>
</dbReference>
<feature type="compositionally biased region" description="Basic and acidic residues" evidence="1">
    <location>
        <begin position="147"/>
        <end position="167"/>
    </location>
</feature>
<dbReference type="InterPro" id="IPR009057">
    <property type="entry name" value="Homeodomain-like_sf"/>
</dbReference>
<dbReference type="Gene3D" id="1.10.10.60">
    <property type="entry name" value="Homeodomain-like"/>
    <property type="match status" value="1"/>
</dbReference>
<keyword evidence="4" id="KW-1185">Reference proteome</keyword>
<feature type="region of interest" description="Disordered" evidence="1">
    <location>
        <begin position="1"/>
        <end position="438"/>
    </location>
</feature>
<protein>
    <recommendedName>
        <fullName evidence="2">SANT domain-containing protein</fullName>
    </recommendedName>
</protein>
<dbReference type="EMBL" id="JH795862">
    <property type="protein sequence ID" value="EJU02455.1"/>
    <property type="molecule type" value="Genomic_DNA"/>
</dbReference>
<dbReference type="STRING" id="1858805.M5G2L3"/>
<evidence type="ECO:0000259" key="2">
    <source>
        <dbReference type="PROSITE" id="PS51293"/>
    </source>
</evidence>
<feature type="compositionally biased region" description="Low complexity" evidence="1">
    <location>
        <begin position="368"/>
        <end position="379"/>
    </location>
</feature>
<accession>M5G2L3</accession>
<feature type="domain" description="SANT" evidence="2">
    <location>
        <begin position="651"/>
        <end position="702"/>
    </location>
</feature>
<sequence>MDDGRLPGTSTSTRPPSVFNPHTNPSLTWRRPSNIDGTTLPVINGPREGQPSSSARPPSFLPSTNEAGPSNYASRSPRPNLRALPQNESPRMWEMNKSRRLDKKTRWSPSQDCAQPERQEGLEEGEDVSEWTERECGTSGLRGVNGWRDERWSNGRTNGHAEYERRMSPGRGRYPTSPNGLYGGPLPYPPVRSPNGRHIGYERERSPYGARRPSSRDRPYSDHSLNNTPSKSYPKGDYVLPNGYRYTKHPFSTPVRASRTPSPPSTIDLTTPHKKLLRGSHSPEANRANLSPAFSQQHSEMGSPYRDEELPRRKLFAPLRPEQPGLEASPALPRDSPSKELHPSSSKSSLLSREESPPKAEPPVEQVASPASPTPSQAPEHPSLVSEPVLIPDQAKPTATIHETSNHVPPTATEDVDMMPASSTATDSLAAGEEHEKGGVKPEMVDVTVGSSVVDVVVDPETTVVAVEPETADETVAAELMEVDVEAASREEVVPSEPVKRDPQDLQDLIKTLQNRYKYLDRQWHFQMERLDRILDDRKRRFALDKVQQTPATPGMGYLFSDVESPAVPTRSSRRSAASAFFGDAVRSDLEMEAILEKIQMEESQDAAFRSRYSAASIPDMDIVTGAASEEKVDVSEFIVTNPEEFYQVDESPDHWTHQEDEIFAARYAETPKQFGEIAAGLPDKTAKQCVEYYYLNKRVLDFRGKSTTGKRKSGKKAAKGKGRSIVADIEAVEKNKKQPRRGAKERMVEETPPVEETTTSDAEGESPGRAIVPQREPEYQDSPMEVDSVDAPTPADASTRSDTRPSDLPIMPLSGLSSRASPQTFYPPSDGVPFKRSKLGLEVEPPTVRRRSATSSYWSVQEKLTAVTSHESHGPDYGRIASDVGTKTATQIRNFFTNQTAELLAELSSRAKAEMTPLPVDVRMDIDMAPASEPVSRSHTSTPQRWREPEREMVGPSAVKSEYPPPGMEPAIILPAIPPPFKAEIITPQSEEETSRFQAEGAAFGPVKPFHQLPPISSLPFDSPTSYGERYGSGKGRLPISHLLNDEAPRSPPNGAKGGLRDWFGEPKRLLPHEIEARSVGERFPVPTDREWQARRQDVYQSARALSVDPAYRSGEYRPYTGEFVRPPDYGRQAEEYSYRRTTFPTPDGPSDYRDWQARADAPSYRPLPPVNWQPPVDDYPRRPISPAPYSHQYPPDRSLPPISNDYYRRPSPGPPSSYYPGYPPRVPSPGYRYREQSMPAYGPDYASSRLPPISREYPSYRTPPVSDNSVPPRYYGPPAPPNGYFDRPPAPLTPPQPAWPAEQERQRYPPDYPADYDRGYYGR</sequence>
<feature type="compositionally biased region" description="Pro residues" evidence="1">
    <location>
        <begin position="1290"/>
        <end position="1300"/>
    </location>
</feature>
<feature type="region of interest" description="Disordered" evidence="1">
    <location>
        <begin position="1016"/>
        <end position="1064"/>
    </location>
</feature>
<dbReference type="Proteomes" id="UP000030653">
    <property type="component" value="Unassembled WGS sequence"/>
</dbReference>
<feature type="compositionally biased region" description="Polar residues" evidence="1">
    <location>
        <begin position="50"/>
        <end position="74"/>
    </location>
</feature>
<dbReference type="SUPFAM" id="SSF46689">
    <property type="entry name" value="Homeodomain-like"/>
    <property type="match status" value="2"/>
</dbReference>
<dbReference type="PROSITE" id="PS51293">
    <property type="entry name" value="SANT"/>
    <property type="match status" value="1"/>
</dbReference>
<dbReference type="CDD" id="cd00167">
    <property type="entry name" value="SANT"/>
    <property type="match status" value="2"/>
</dbReference>
<name>M5G2L3_DACPD</name>
<organism evidence="3 4">
    <name type="scientific">Dacryopinax primogenitus (strain DJM 731)</name>
    <name type="common">Brown rot fungus</name>
    <dbReference type="NCBI Taxonomy" id="1858805"/>
    <lineage>
        <taxon>Eukaryota</taxon>
        <taxon>Fungi</taxon>
        <taxon>Dikarya</taxon>
        <taxon>Basidiomycota</taxon>
        <taxon>Agaricomycotina</taxon>
        <taxon>Dacrymycetes</taxon>
        <taxon>Dacrymycetales</taxon>
        <taxon>Dacrymycetaceae</taxon>
        <taxon>Dacryopinax</taxon>
    </lineage>
</organism>
<dbReference type="Gene3D" id="1.20.58.1880">
    <property type="match status" value="1"/>
</dbReference>
<gene>
    <name evidence="3" type="ORF">DACRYDRAFT_107372</name>
</gene>
<evidence type="ECO:0000313" key="4">
    <source>
        <dbReference type="Proteomes" id="UP000030653"/>
    </source>
</evidence>
<dbReference type="GO" id="GO:0034967">
    <property type="term" value="C:Set3 complex"/>
    <property type="evidence" value="ECO:0007669"/>
    <property type="project" value="TreeGrafter"/>
</dbReference>
<dbReference type="OMA" id="VINGPRE"/>
<dbReference type="PANTHER" id="PTHR13992">
    <property type="entry name" value="NUCLEAR RECEPTOR CO-REPRESSOR RELATED NCOR"/>
    <property type="match status" value="1"/>
</dbReference>
<feature type="compositionally biased region" description="Polar residues" evidence="1">
    <location>
        <begin position="8"/>
        <end position="27"/>
    </location>
</feature>
<dbReference type="OrthoDB" id="10258692at2759"/>
<feature type="compositionally biased region" description="Basic and acidic residues" evidence="1">
    <location>
        <begin position="732"/>
        <end position="750"/>
    </location>
</feature>
<dbReference type="Pfam" id="PF00249">
    <property type="entry name" value="Myb_DNA-binding"/>
    <property type="match status" value="1"/>
</dbReference>
<dbReference type="PANTHER" id="PTHR13992:SF39">
    <property type="entry name" value="SMRTER, ISOFORM G"/>
    <property type="match status" value="1"/>
</dbReference>
<feature type="region of interest" description="Disordered" evidence="1">
    <location>
        <begin position="1112"/>
        <end position="1325"/>
    </location>
</feature>
<feature type="compositionally biased region" description="Polar residues" evidence="1">
    <location>
        <begin position="816"/>
        <end position="827"/>
    </location>
</feature>